<keyword evidence="2" id="KW-0732">Signal</keyword>
<evidence type="ECO:0000259" key="7">
    <source>
        <dbReference type="Pfam" id="PF13462"/>
    </source>
</evidence>
<dbReference type="OrthoDB" id="117402at2"/>
<keyword evidence="4" id="KW-1015">Disulfide bond</keyword>
<keyword evidence="6" id="KW-0812">Transmembrane</keyword>
<evidence type="ECO:0000256" key="4">
    <source>
        <dbReference type="ARBA" id="ARBA00023157"/>
    </source>
</evidence>
<evidence type="ECO:0000256" key="1">
    <source>
        <dbReference type="ARBA" id="ARBA00005791"/>
    </source>
</evidence>
<dbReference type="RefSeq" id="WP_087130420.1">
    <property type="nucleotide sequence ID" value="NZ_FUKO01000017.1"/>
</dbReference>
<sequence>MARAQAKTNWFAIGISIAVVVVLVALGGVVVWLNNEASSPGTAPKSAIIDTESGAITFGSGDRSIDTYVDFICPACNSFEQTFGADLQKAAADDKITLNVHPIAILDHLSQGTDYSSRSAAAMYCVAESAPDKAMDYFNALFANQPAENSPGLTDEQLTEIATQVGADKAASCIADGTYKKFGAAQAKAHEITGTPTVDIDGKRLTGTMQETYTAVDAFIKEVG</sequence>
<feature type="transmembrane region" description="Helical" evidence="6">
    <location>
        <begin position="12"/>
        <end position="33"/>
    </location>
</feature>
<feature type="domain" description="Thioredoxin-like fold" evidence="7">
    <location>
        <begin position="64"/>
        <end position="221"/>
    </location>
</feature>
<dbReference type="Pfam" id="PF13462">
    <property type="entry name" value="Thioredoxin_4"/>
    <property type="match status" value="1"/>
</dbReference>
<dbReference type="PANTHER" id="PTHR13887">
    <property type="entry name" value="GLUTATHIONE S-TRANSFERASE KAPPA"/>
    <property type="match status" value="1"/>
</dbReference>
<proteinExistence type="inferred from homology"/>
<dbReference type="EMBL" id="FUKO01000017">
    <property type="protein sequence ID" value="SJN26395.1"/>
    <property type="molecule type" value="Genomic_DNA"/>
</dbReference>
<dbReference type="InterPro" id="IPR012336">
    <property type="entry name" value="Thioredoxin-like_fold"/>
</dbReference>
<protein>
    <submittedName>
        <fullName evidence="8">DSBA oxidoreductase</fullName>
    </submittedName>
</protein>
<evidence type="ECO:0000313" key="8">
    <source>
        <dbReference type="EMBL" id="SJN26395.1"/>
    </source>
</evidence>
<keyword evidence="6" id="KW-1133">Transmembrane helix</keyword>
<gene>
    <name evidence="8" type="ORF">FM104_05255</name>
</gene>
<dbReference type="GO" id="GO:0016491">
    <property type="term" value="F:oxidoreductase activity"/>
    <property type="evidence" value="ECO:0007669"/>
    <property type="project" value="UniProtKB-KW"/>
</dbReference>
<reference evidence="8 9" key="1">
    <citation type="submission" date="2017-02" db="EMBL/GenBank/DDBJ databases">
        <authorList>
            <person name="Peterson S.W."/>
        </authorList>
    </citation>
    <scope>NUCLEOTIDE SEQUENCE [LARGE SCALE GENOMIC DNA]</scope>
    <source>
        <strain evidence="8 9">B Mb 05.01</strain>
    </source>
</reference>
<evidence type="ECO:0000256" key="6">
    <source>
        <dbReference type="SAM" id="Phobius"/>
    </source>
</evidence>
<dbReference type="AlphaFoldDB" id="A0A1R4J3P1"/>
<dbReference type="Gene3D" id="3.40.30.10">
    <property type="entry name" value="Glutaredoxin"/>
    <property type="match status" value="1"/>
</dbReference>
<comment type="similarity">
    <text evidence="1">Belongs to the thioredoxin family. DsbA subfamily.</text>
</comment>
<keyword evidence="3" id="KW-0560">Oxidoreductase</keyword>
<keyword evidence="9" id="KW-1185">Reference proteome</keyword>
<accession>A0A1R4J3P1</accession>
<organism evidence="8 9">
    <name type="scientific">Microbacterium esteraromaticum</name>
    <dbReference type="NCBI Taxonomy" id="57043"/>
    <lineage>
        <taxon>Bacteria</taxon>
        <taxon>Bacillati</taxon>
        <taxon>Actinomycetota</taxon>
        <taxon>Actinomycetes</taxon>
        <taxon>Micrococcales</taxon>
        <taxon>Microbacteriaceae</taxon>
        <taxon>Microbacterium</taxon>
    </lineage>
</organism>
<evidence type="ECO:0000256" key="5">
    <source>
        <dbReference type="ARBA" id="ARBA00023284"/>
    </source>
</evidence>
<dbReference type="PANTHER" id="PTHR13887:SF14">
    <property type="entry name" value="DISULFIDE BOND FORMATION PROTEIN D"/>
    <property type="match status" value="1"/>
</dbReference>
<dbReference type="InterPro" id="IPR036249">
    <property type="entry name" value="Thioredoxin-like_sf"/>
</dbReference>
<keyword evidence="5" id="KW-0676">Redox-active center</keyword>
<evidence type="ECO:0000313" key="9">
    <source>
        <dbReference type="Proteomes" id="UP000196320"/>
    </source>
</evidence>
<dbReference type="SUPFAM" id="SSF52833">
    <property type="entry name" value="Thioredoxin-like"/>
    <property type="match status" value="1"/>
</dbReference>
<evidence type="ECO:0000256" key="2">
    <source>
        <dbReference type="ARBA" id="ARBA00022729"/>
    </source>
</evidence>
<name>A0A1R4J3P1_9MICO</name>
<evidence type="ECO:0000256" key="3">
    <source>
        <dbReference type="ARBA" id="ARBA00023002"/>
    </source>
</evidence>
<dbReference type="Proteomes" id="UP000196320">
    <property type="component" value="Unassembled WGS sequence"/>
</dbReference>
<keyword evidence="6" id="KW-0472">Membrane</keyword>